<gene>
    <name evidence="2" type="ORF">SS1G_09036</name>
</gene>
<dbReference type="EMBL" id="CH476632">
    <property type="protein sequence ID" value="EDN93170.1"/>
    <property type="molecule type" value="Genomic_DNA"/>
</dbReference>
<proteinExistence type="predicted"/>
<name>A7EUM8_SCLS1</name>
<dbReference type="KEGG" id="ssl:SS1G_09036"/>
<sequence>MAGRPPGFEGKSQRRPENGFTYQQVSDLLSILADRGNPNHVKAFDWVLDWAYSDDLSPKKVLRNVPEYIVNHYGFRNRDALADKRFRWEWLIESFLYKEDRNPENTHWYIEGPSKDKKDKASESSGSKRDTDSSTHRSDHSRRTLGSSSHQSGKPPRKKR</sequence>
<organism evidence="2 3">
    <name type="scientific">Sclerotinia sclerotiorum (strain ATCC 18683 / 1980 / Ss-1)</name>
    <name type="common">White mold</name>
    <name type="synonym">Whetzelinia sclerotiorum</name>
    <dbReference type="NCBI Taxonomy" id="665079"/>
    <lineage>
        <taxon>Eukaryota</taxon>
        <taxon>Fungi</taxon>
        <taxon>Dikarya</taxon>
        <taxon>Ascomycota</taxon>
        <taxon>Pezizomycotina</taxon>
        <taxon>Leotiomycetes</taxon>
        <taxon>Helotiales</taxon>
        <taxon>Sclerotiniaceae</taxon>
        <taxon>Sclerotinia</taxon>
    </lineage>
</organism>
<dbReference type="Proteomes" id="UP000001312">
    <property type="component" value="Unassembled WGS sequence"/>
</dbReference>
<protein>
    <submittedName>
        <fullName evidence="2">Uncharacterized protein</fullName>
    </submittedName>
</protein>
<evidence type="ECO:0000313" key="3">
    <source>
        <dbReference type="Proteomes" id="UP000001312"/>
    </source>
</evidence>
<dbReference type="AlphaFoldDB" id="A7EUM8"/>
<feature type="compositionally biased region" description="Basic and acidic residues" evidence="1">
    <location>
        <begin position="113"/>
        <end position="142"/>
    </location>
</feature>
<evidence type="ECO:0000256" key="1">
    <source>
        <dbReference type="SAM" id="MobiDB-lite"/>
    </source>
</evidence>
<dbReference type="InParanoid" id="A7EUM8"/>
<evidence type="ECO:0000313" key="2">
    <source>
        <dbReference type="EMBL" id="EDN93170.1"/>
    </source>
</evidence>
<reference evidence="3" key="1">
    <citation type="journal article" date="2011" name="PLoS Genet.">
        <title>Genomic analysis of the necrotrophic fungal pathogens Sclerotinia sclerotiorum and Botrytis cinerea.</title>
        <authorList>
            <person name="Amselem J."/>
            <person name="Cuomo C.A."/>
            <person name="van Kan J.A."/>
            <person name="Viaud M."/>
            <person name="Benito E.P."/>
            <person name="Couloux A."/>
            <person name="Coutinho P.M."/>
            <person name="de Vries R.P."/>
            <person name="Dyer P.S."/>
            <person name="Fillinger S."/>
            <person name="Fournier E."/>
            <person name="Gout L."/>
            <person name="Hahn M."/>
            <person name="Kohn L."/>
            <person name="Lapalu N."/>
            <person name="Plummer K.M."/>
            <person name="Pradier J.M."/>
            <person name="Quevillon E."/>
            <person name="Sharon A."/>
            <person name="Simon A."/>
            <person name="ten Have A."/>
            <person name="Tudzynski B."/>
            <person name="Tudzynski P."/>
            <person name="Wincker P."/>
            <person name="Andrew M."/>
            <person name="Anthouard V."/>
            <person name="Beever R.E."/>
            <person name="Beffa R."/>
            <person name="Benoit I."/>
            <person name="Bouzid O."/>
            <person name="Brault B."/>
            <person name="Chen Z."/>
            <person name="Choquer M."/>
            <person name="Collemare J."/>
            <person name="Cotton P."/>
            <person name="Danchin E.G."/>
            <person name="Da Silva C."/>
            <person name="Gautier A."/>
            <person name="Giraud C."/>
            <person name="Giraud T."/>
            <person name="Gonzalez C."/>
            <person name="Grossetete S."/>
            <person name="Guldener U."/>
            <person name="Henrissat B."/>
            <person name="Howlett B.J."/>
            <person name="Kodira C."/>
            <person name="Kretschmer M."/>
            <person name="Lappartient A."/>
            <person name="Leroch M."/>
            <person name="Levis C."/>
            <person name="Mauceli E."/>
            <person name="Neuveglise C."/>
            <person name="Oeser B."/>
            <person name="Pearson M."/>
            <person name="Poulain J."/>
            <person name="Poussereau N."/>
            <person name="Quesneville H."/>
            <person name="Rascle C."/>
            <person name="Schumacher J."/>
            <person name="Segurens B."/>
            <person name="Sexton A."/>
            <person name="Silva E."/>
            <person name="Sirven C."/>
            <person name="Soanes D.M."/>
            <person name="Talbot N.J."/>
            <person name="Templeton M."/>
            <person name="Yandava C."/>
            <person name="Yarden O."/>
            <person name="Zeng Q."/>
            <person name="Rollins J.A."/>
            <person name="Lebrun M.H."/>
            <person name="Dickman M."/>
        </authorList>
    </citation>
    <scope>NUCLEOTIDE SEQUENCE [LARGE SCALE GENOMIC DNA]</scope>
    <source>
        <strain evidence="3">ATCC 18683 / 1980 / Ss-1</strain>
    </source>
</reference>
<accession>A7EUM8</accession>
<feature type="region of interest" description="Disordered" evidence="1">
    <location>
        <begin position="105"/>
        <end position="160"/>
    </location>
</feature>
<dbReference type="RefSeq" id="XP_001590271.1">
    <property type="nucleotide sequence ID" value="XM_001590221.1"/>
</dbReference>
<dbReference type="GeneID" id="5486255"/>
<keyword evidence="3" id="KW-1185">Reference proteome</keyword>